<feature type="chain" id="PRO_5012271989" description="DUF4360 domain-containing protein" evidence="1">
    <location>
        <begin position="16"/>
        <end position="143"/>
    </location>
</feature>
<feature type="non-terminal residue" evidence="2">
    <location>
        <position position="143"/>
    </location>
</feature>
<feature type="non-terminal residue" evidence="2">
    <location>
        <position position="1"/>
    </location>
</feature>
<proteinExistence type="predicted"/>
<reference evidence="3" key="2">
    <citation type="submission" date="2015-01" db="EMBL/GenBank/DDBJ databases">
        <title>Evolutionary Origins and Diversification of the Mycorrhizal Mutualists.</title>
        <authorList>
            <consortium name="DOE Joint Genome Institute"/>
            <consortium name="Mycorrhizal Genomics Consortium"/>
            <person name="Kohler A."/>
            <person name="Kuo A."/>
            <person name="Nagy L.G."/>
            <person name="Floudas D."/>
            <person name="Copeland A."/>
            <person name="Barry K.W."/>
            <person name="Cichocki N."/>
            <person name="Veneault-Fourrey C."/>
            <person name="LaButti K."/>
            <person name="Lindquist E.A."/>
            <person name="Lipzen A."/>
            <person name="Lundell T."/>
            <person name="Morin E."/>
            <person name="Murat C."/>
            <person name="Riley R."/>
            <person name="Ohm R."/>
            <person name="Sun H."/>
            <person name="Tunlid A."/>
            <person name="Henrissat B."/>
            <person name="Grigoriev I.V."/>
            <person name="Hibbett D.S."/>
            <person name="Martin F."/>
        </authorList>
    </citation>
    <scope>NUCLEOTIDE SEQUENCE [LARGE SCALE GENOMIC DNA]</scope>
    <source>
        <strain evidence="3">Zn</strain>
    </source>
</reference>
<reference evidence="2 3" key="1">
    <citation type="submission" date="2014-04" db="EMBL/GenBank/DDBJ databases">
        <authorList>
            <consortium name="DOE Joint Genome Institute"/>
            <person name="Kuo A."/>
            <person name="Martino E."/>
            <person name="Perotto S."/>
            <person name="Kohler A."/>
            <person name="Nagy L.G."/>
            <person name="Floudas D."/>
            <person name="Copeland A."/>
            <person name="Barry K.W."/>
            <person name="Cichocki N."/>
            <person name="Veneault-Fourrey C."/>
            <person name="LaButti K."/>
            <person name="Lindquist E.A."/>
            <person name="Lipzen A."/>
            <person name="Lundell T."/>
            <person name="Morin E."/>
            <person name="Murat C."/>
            <person name="Sun H."/>
            <person name="Tunlid A."/>
            <person name="Henrissat B."/>
            <person name="Grigoriev I.V."/>
            <person name="Hibbett D.S."/>
            <person name="Martin F."/>
            <person name="Nordberg H.P."/>
            <person name="Cantor M.N."/>
            <person name="Hua S.X."/>
        </authorList>
    </citation>
    <scope>NUCLEOTIDE SEQUENCE [LARGE SCALE GENOMIC DNA]</scope>
    <source>
        <strain evidence="2 3">Zn</strain>
    </source>
</reference>
<feature type="signal peptide" evidence="1">
    <location>
        <begin position="1"/>
        <end position="15"/>
    </location>
</feature>
<dbReference type="PANTHER" id="PTHR38847:SF1">
    <property type="entry name" value="PSEUDOURIDINE SYNTHASE RSUA_RLUA-LIKE DOMAIN-CONTAINING PROTEIN"/>
    <property type="match status" value="1"/>
</dbReference>
<dbReference type="AlphaFoldDB" id="A0A0C3HAP2"/>
<dbReference type="STRING" id="913774.A0A0C3HAP2"/>
<dbReference type="EMBL" id="KN832872">
    <property type="protein sequence ID" value="KIN05316.1"/>
    <property type="molecule type" value="Genomic_DNA"/>
</dbReference>
<accession>A0A0C3HAP2</accession>
<dbReference type="InterPro" id="IPR025649">
    <property type="entry name" value="DUF4360"/>
</dbReference>
<keyword evidence="1" id="KW-0732">Signal</keyword>
<evidence type="ECO:0000313" key="3">
    <source>
        <dbReference type="Proteomes" id="UP000054321"/>
    </source>
</evidence>
<dbReference type="Proteomes" id="UP000054321">
    <property type="component" value="Unassembled WGS sequence"/>
</dbReference>
<protein>
    <recommendedName>
        <fullName evidence="4">DUF4360 domain-containing protein</fullName>
    </recommendedName>
</protein>
<dbReference type="Pfam" id="PF14273">
    <property type="entry name" value="DUF4360"/>
    <property type="match status" value="1"/>
</dbReference>
<dbReference type="InParanoid" id="A0A0C3HAP2"/>
<organism evidence="2 3">
    <name type="scientific">Oidiodendron maius (strain Zn)</name>
    <dbReference type="NCBI Taxonomy" id="913774"/>
    <lineage>
        <taxon>Eukaryota</taxon>
        <taxon>Fungi</taxon>
        <taxon>Dikarya</taxon>
        <taxon>Ascomycota</taxon>
        <taxon>Pezizomycotina</taxon>
        <taxon>Leotiomycetes</taxon>
        <taxon>Leotiomycetes incertae sedis</taxon>
        <taxon>Myxotrichaceae</taxon>
        <taxon>Oidiodendron</taxon>
    </lineage>
</organism>
<evidence type="ECO:0000256" key="1">
    <source>
        <dbReference type="SAM" id="SignalP"/>
    </source>
</evidence>
<sequence length="143" mass="14948">LTLLLGLAAASPLVAERRDAPSKVKVLGISLLGTGCPPGSADVQVDATGTLFEASFSAYEVQTGPGTMAADWRKNCKLTLNMEFDEGFQFSILETDMQGFSEIPSGVKGTCLNVFSFTGGSGTATFKQNLGPSDGDFDLKSDP</sequence>
<dbReference type="OrthoDB" id="152248at2759"/>
<evidence type="ECO:0000313" key="2">
    <source>
        <dbReference type="EMBL" id="KIN05316.1"/>
    </source>
</evidence>
<dbReference type="PANTHER" id="PTHR38847">
    <property type="match status" value="1"/>
</dbReference>
<evidence type="ECO:0008006" key="4">
    <source>
        <dbReference type="Google" id="ProtNLM"/>
    </source>
</evidence>
<name>A0A0C3HAP2_OIDMZ</name>
<gene>
    <name evidence="2" type="ORF">OIDMADRAFT_78354</name>
</gene>
<dbReference type="HOGENOM" id="CLU_083369_3_0_1"/>
<keyword evidence="3" id="KW-1185">Reference proteome</keyword>